<evidence type="ECO:0008006" key="3">
    <source>
        <dbReference type="Google" id="ProtNLM"/>
    </source>
</evidence>
<gene>
    <name evidence="1" type="ORF">SAMN05192545_2879</name>
</gene>
<sequence>MVKPNELKIKDCPFGCGGKIELTQDYQKFSAKGNVYEGKRWLYKCNKCGEGFTTTESDTISMEHLKVRKL</sequence>
<evidence type="ECO:0000313" key="2">
    <source>
        <dbReference type="Proteomes" id="UP000199574"/>
    </source>
</evidence>
<protein>
    <recommendedName>
        <fullName evidence="3">C2H2-type domain-containing protein</fullName>
    </recommendedName>
</protein>
<dbReference type="RefSeq" id="WP_091606989.1">
    <property type="nucleotide sequence ID" value="NZ_LT629754.1"/>
</dbReference>
<dbReference type="Proteomes" id="UP000199574">
    <property type="component" value="Chromosome I"/>
</dbReference>
<name>A0ABY0UTG0_9FLAO</name>
<keyword evidence="2" id="KW-1185">Reference proteome</keyword>
<proteinExistence type="predicted"/>
<organism evidence="1 2">
    <name type="scientific">Maribacter dokdonensis</name>
    <dbReference type="NCBI Taxonomy" id="320912"/>
    <lineage>
        <taxon>Bacteria</taxon>
        <taxon>Pseudomonadati</taxon>
        <taxon>Bacteroidota</taxon>
        <taxon>Flavobacteriia</taxon>
        <taxon>Flavobacteriales</taxon>
        <taxon>Flavobacteriaceae</taxon>
        <taxon>Maribacter</taxon>
    </lineage>
</organism>
<reference evidence="1 2" key="1">
    <citation type="submission" date="2016-10" db="EMBL/GenBank/DDBJ databases">
        <authorList>
            <person name="Varghese N."/>
            <person name="Submissions S."/>
        </authorList>
    </citation>
    <scope>NUCLEOTIDE SEQUENCE [LARGE SCALE GENOMIC DNA]</scope>
    <source>
        <strain evidence="1 2">MAR_2009_60</strain>
    </source>
</reference>
<dbReference type="EMBL" id="LT629754">
    <property type="protein sequence ID" value="SDT14984.1"/>
    <property type="molecule type" value="Genomic_DNA"/>
</dbReference>
<dbReference type="GeneID" id="90594007"/>
<evidence type="ECO:0000313" key="1">
    <source>
        <dbReference type="EMBL" id="SDT14984.1"/>
    </source>
</evidence>
<accession>A0ABY0UTG0</accession>